<feature type="active site" evidence="9">
    <location>
        <position position="139"/>
    </location>
</feature>
<evidence type="ECO:0000256" key="3">
    <source>
        <dbReference type="ARBA" id="ARBA00022670"/>
    </source>
</evidence>
<comment type="function">
    <text evidence="9 10">This protein specifically catalyzes the removal of signal peptides from prolipoproteins.</text>
</comment>
<feature type="transmembrane region" description="Helical" evidence="9">
    <location>
        <begin position="131"/>
        <end position="155"/>
    </location>
</feature>
<comment type="caution">
    <text evidence="12">The sequence shown here is derived from an EMBL/GenBank/DDBJ whole genome shotgun (WGS) entry which is preliminary data.</text>
</comment>
<evidence type="ECO:0000256" key="4">
    <source>
        <dbReference type="ARBA" id="ARBA00022692"/>
    </source>
</evidence>
<dbReference type="EMBL" id="RQXV01000012">
    <property type="protein sequence ID" value="RRC97335.1"/>
    <property type="molecule type" value="Genomic_DNA"/>
</dbReference>
<evidence type="ECO:0000313" key="12">
    <source>
        <dbReference type="EMBL" id="RRC97335.1"/>
    </source>
</evidence>
<keyword evidence="12" id="KW-0449">Lipoprotein</keyword>
<dbReference type="Pfam" id="PF01252">
    <property type="entry name" value="Peptidase_A8"/>
    <property type="match status" value="1"/>
</dbReference>
<evidence type="ECO:0000256" key="2">
    <source>
        <dbReference type="ARBA" id="ARBA00022475"/>
    </source>
</evidence>
<gene>
    <name evidence="9" type="primary">lspA</name>
    <name evidence="12" type="ORF">EHS89_17660</name>
</gene>
<keyword evidence="6 9" id="KW-0378">Hydrolase</keyword>
<dbReference type="RefSeq" id="WP_124927505.1">
    <property type="nucleotide sequence ID" value="NZ_BMOH01000009.1"/>
</dbReference>
<keyword evidence="3 9" id="KW-0645">Protease</keyword>
<evidence type="ECO:0000313" key="13">
    <source>
        <dbReference type="Proteomes" id="UP000267535"/>
    </source>
</evidence>
<comment type="catalytic activity">
    <reaction evidence="9 10">
        <text>Release of signal peptides from bacterial membrane prolipoproteins. Hydrolyzes -Xaa-Yaa-Zaa-|-(S,diacylglyceryl)Cys-, in which Xaa is hydrophobic (preferably Leu), and Yaa (Ala or Ser) and Zaa (Gly or Ala) have small, neutral side chains.</text>
        <dbReference type="EC" id="3.4.23.36"/>
    </reaction>
</comment>
<keyword evidence="2 9" id="KW-1003">Cell membrane</keyword>
<dbReference type="OrthoDB" id="9810259at2"/>
<dbReference type="PANTHER" id="PTHR33695:SF1">
    <property type="entry name" value="LIPOPROTEIN SIGNAL PEPTIDASE"/>
    <property type="match status" value="1"/>
</dbReference>
<keyword evidence="13" id="KW-1185">Reference proteome</keyword>
<comment type="subcellular location">
    <subcellularLocation>
        <location evidence="9">Cell membrane</location>
        <topology evidence="9">Multi-pass membrane protein</topology>
    </subcellularLocation>
</comment>
<comment type="pathway">
    <text evidence="9">Protein modification; lipoprotein biosynthesis (signal peptide cleavage).</text>
</comment>
<name>A0A3P1SKR9_9GAMM</name>
<evidence type="ECO:0000256" key="11">
    <source>
        <dbReference type="RuleBase" id="RU004181"/>
    </source>
</evidence>
<dbReference type="PROSITE" id="PS00855">
    <property type="entry name" value="SPASE_II"/>
    <property type="match status" value="1"/>
</dbReference>
<dbReference type="PANTHER" id="PTHR33695">
    <property type="entry name" value="LIPOPROTEIN SIGNAL PEPTIDASE"/>
    <property type="match status" value="1"/>
</dbReference>
<dbReference type="UniPathway" id="UPA00665"/>
<reference evidence="12 13" key="1">
    <citation type="submission" date="2018-11" db="EMBL/GenBank/DDBJ databases">
        <title>The draft genome sequence of Amphritea balenae JAMM 1525T.</title>
        <authorList>
            <person name="Fang Z."/>
            <person name="Zhang Y."/>
            <person name="Han X."/>
        </authorList>
    </citation>
    <scope>NUCLEOTIDE SEQUENCE [LARGE SCALE GENOMIC DNA]</scope>
    <source>
        <strain evidence="12 13">JAMM 1525</strain>
    </source>
</reference>
<evidence type="ECO:0000256" key="6">
    <source>
        <dbReference type="ARBA" id="ARBA00022801"/>
    </source>
</evidence>
<evidence type="ECO:0000256" key="8">
    <source>
        <dbReference type="ARBA" id="ARBA00023136"/>
    </source>
</evidence>
<feature type="transmembrane region" description="Helical" evidence="9">
    <location>
        <begin position="68"/>
        <end position="86"/>
    </location>
</feature>
<feature type="transmembrane region" description="Helical" evidence="9">
    <location>
        <begin position="7"/>
        <end position="28"/>
    </location>
</feature>
<keyword evidence="5 9" id="KW-0064">Aspartyl protease</keyword>
<dbReference type="GO" id="GO:0006508">
    <property type="term" value="P:proteolysis"/>
    <property type="evidence" value="ECO:0007669"/>
    <property type="project" value="UniProtKB-KW"/>
</dbReference>
<dbReference type="GO" id="GO:0004190">
    <property type="term" value="F:aspartic-type endopeptidase activity"/>
    <property type="evidence" value="ECO:0007669"/>
    <property type="project" value="UniProtKB-UniRule"/>
</dbReference>
<comment type="similarity">
    <text evidence="1 9 11">Belongs to the peptidase A8 family.</text>
</comment>
<keyword evidence="8 9" id="KW-0472">Membrane</keyword>
<dbReference type="Proteomes" id="UP000267535">
    <property type="component" value="Unassembled WGS sequence"/>
</dbReference>
<dbReference type="NCBIfam" id="TIGR00077">
    <property type="entry name" value="lspA"/>
    <property type="match status" value="1"/>
</dbReference>
<sequence length="168" mass="18685">MAKQRNALIWLWLVVLIVVADLLTKYLANAQLPYGVAHPQLAIFDLTLLYNKGAAFSFLSDAGGWQRWFFATIAIVMSGVLVVWLARTPRQQRWLGCGLASVLGGALGNLYDRIVHGYVIDFISLHYDQYYFPAFNLADIAITIGAGMLIIDMIWFSEPDKNSTKGAA</sequence>
<feature type="active site" evidence="9">
    <location>
        <position position="121"/>
    </location>
</feature>
<evidence type="ECO:0000256" key="5">
    <source>
        <dbReference type="ARBA" id="ARBA00022750"/>
    </source>
</evidence>
<evidence type="ECO:0000256" key="10">
    <source>
        <dbReference type="RuleBase" id="RU000594"/>
    </source>
</evidence>
<dbReference type="EC" id="3.4.23.36" evidence="9"/>
<dbReference type="AlphaFoldDB" id="A0A3P1SKR9"/>
<dbReference type="HAMAP" id="MF_00161">
    <property type="entry name" value="LspA"/>
    <property type="match status" value="1"/>
</dbReference>
<dbReference type="GO" id="GO:0005886">
    <property type="term" value="C:plasma membrane"/>
    <property type="evidence" value="ECO:0007669"/>
    <property type="project" value="UniProtKB-SubCell"/>
</dbReference>
<accession>A0A3P1SKR9</accession>
<keyword evidence="7 9" id="KW-1133">Transmembrane helix</keyword>
<dbReference type="PRINTS" id="PR00781">
    <property type="entry name" value="LIPOSIGPTASE"/>
</dbReference>
<keyword evidence="4 9" id="KW-0812">Transmembrane</keyword>
<feature type="transmembrane region" description="Helical" evidence="9">
    <location>
        <begin position="93"/>
        <end position="111"/>
    </location>
</feature>
<evidence type="ECO:0000256" key="1">
    <source>
        <dbReference type="ARBA" id="ARBA00006139"/>
    </source>
</evidence>
<evidence type="ECO:0000256" key="9">
    <source>
        <dbReference type="HAMAP-Rule" id="MF_00161"/>
    </source>
</evidence>
<evidence type="ECO:0000256" key="7">
    <source>
        <dbReference type="ARBA" id="ARBA00022989"/>
    </source>
</evidence>
<proteinExistence type="inferred from homology"/>
<dbReference type="InterPro" id="IPR001872">
    <property type="entry name" value="Peptidase_A8"/>
</dbReference>
<protein>
    <recommendedName>
        <fullName evidence="9">Lipoprotein signal peptidase</fullName>
        <ecNumber evidence="9">3.4.23.36</ecNumber>
    </recommendedName>
    <alternativeName>
        <fullName evidence="9">Prolipoprotein signal peptidase</fullName>
    </alternativeName>
    <alternativeName>
        <fullName evidence="9">Signal peptidase II</fullName>
        <shortName evidence="9">SPase II</shortName>
    </alternativeName>
</protein>
<organism evidence="12 13">
    <name type="scientific">Amphritea balenae</name>
    <dbReference type="NCBI Taxonomy" id="452629"/>
    <lineage>
        <taxon>Bacteria</taxon>
        <taxon>Pseudomonadati</taxon>
        <taxon>Pseudomonadota</taxon>
        <taxon>Gammaproteobacteria</taxon>
        <taxon>Oceanospirillales</taxon>
        <taxon>Oceanospirillaceae</taxon>
        <taxon>Amphritea</taxon>
    </lineage>
</organism>